<dbReference type="PANTHER" id="PTHR46910">
    <property type="entry name" value="TRANSCRIPTION FACTOR PDR1"/>
    <property type="match status" value="1"/>
</dbReference>
<protein>
    <recommendedName>
        <fullName evidence="8">Zn(2)-C6 fungal-type domain-containing protein</fullName>
    </recommendedName>
</protein>
<evidence type="ECO:0000313" key="10">
    <source>
        <dbReference type="Proteomes" id="UP000030651"/>
    </source>
</evidence>
<dbReference type="EMBL" id="KI912115">
    <property type="protein sequence ID" value="ETS77645.1"/>
    <property type="molecule type" value="Genomic_DNA"/>
</dbReference>
<evidence type="ECO:0000256" key="6">
    <source>
        <dbReference type="ARBA" id="ARBA00023242"/>
    </source>
</evidence>
<dbReference type="Pfam" id="PF00172">
    <property type="entry name" value="Zn_clus"/>
    <property type="match status" value="1"/>
</dbReference>
<dbReference type="OMA" id="LKNCDRA"/>
<dbReference type="Gene3D" id="4.10.240.10">
    <property type="entry name" value="Zn(2)-C6 fungal-type DNA-binding domain"/>
    <property type="match status" value="1"/>
</dbReference>
<accession>W3WUY4</accession>
<evidence type="ECO:0000256" key="5">
    <source>
        <dbReference type="ARBA" id="ARBA00023163"/>
    </source>
</evidence>
<dbReference type="GO" id="GO:0005634">
    <property type="term" value="C:nucleus"/>
    <property type="evidence" value="ECO:0007669"/>
    <property type="project" value="UniProtKB-SubCell"/>
</dbReference>
<evidence type="ECO:0000256" key="7">
    <source>
        <dbReference type="SAM" id="MobiDB-lite"/>
    </source>
</evidence>
<dbReference type="OrthoDB" id="103819at2759"/>
<dbReference type="RefSeq" id="XP_007836479.1">
    <property type="nucleotide sequence ID" value="XM_007838288.1"/>
</dbReference>
<evidence type="ECO:0000256" key="4">
    <source>
        <dbReference type="ARBA" id="ARBA00023125"/>
    </source>
</evidence>
<dbReference type="GeneID" id="19274720"/>
<dbReference type="PANTHER" id="PTHR46910:SF37">
    <property type="entry name" value="ZN(II)2CYS6 TRANSCRIPTION FACTOR (EUROFUNG)"/>
    <property type="match status" value="1"/>
</dbReference>
<dbReference type="InterPro" id="IPR036864">
    <property type="entry name" value="Zn2-C6_fun-type_DNA-bd_sf"/>
</dbReference>
<proteinExistence type="predicted"/>
<evidence type="ECO:0000256" key="3">
    <source>
        <dbReference type="ARBA" id="ARBA00023015"/>
    </source>
</evidence>
<keyword evidence="5" id="KW-0804">Transcription</keyword>
<dbReference type="InterPro" id="IPR001138">
    <property type="entry name" value="Zn2Cys6_DnaBD"/>
</dbReference>
<dbReference type="SMART" id="SM00066">
    <property type="entry name" value="GAL4"/>
    <property type="match status" value="1"/>
</dbReference>
<comment type="subcellular location">
    <subcellularLocation>
        <location evidence="1">Nucleus</location>
    </subcellularLocation>
</comment>
<dbReference type="InParanoid" id="W3WUY4"/>
<dbReference type="GO" id="GO:0000981">
    <property type="term" value="F:DNA-binding transcription factor activity, RNA polymerase II-specific"/>
    <property type="evidence" value="ECO:0007669"/>
    <property type="project" value="InterPro"/>
</dbReference>
<keyword evidence="6" id="KW-0539">Nucleus</keyword>
<evidence type="ECO:0000256" key="2">
    <source>
        <dbReference type="ARBA" id="ARBA00022723"/>
    </source>
</evidence>
<keyword evidence="3" id="KW-0805">Transcription regulation</keyword>
<name>W3WUY4_PESFW</name>
<gene>
    <name evidence="9" type="ORF">PFICI_09707</name>
</gene>
<evidence type="ECO:0000256" key="1">
    <source>
        <dbReference type="ARBA" id="ARBA00004123"/>
    </source>
</evidence>
<dbReference type="CDD" id="cd12148">
    <property type="entry name" value="fungal_TF_MHR"/>
    <property type="match status" value="1"/>
</dbReference>
<reference evidence="10" key="1">
    <citation type="journal article" date="2015" name="BMC Genomics">
        <title>Genomic and transcriptomic analysis of the endophytic fungus Pestalotiopsis fici reveals its lifestyle and high potential for synthesis of natural products.</title>
        <authorList>
            <person name="Wang X."/>
            <person name="Zhang X."/>
            <person name="Liu L."/>
            <person name="Xiang M."/>
            <person name="Wang W."/>
            <person name="Sun X."/>
            <person name="Che Y."/>
            <person name="Guo L."/>
            <person name="Liu G."/>
            <person name="Guo L."/>
            <person name="Wang C."/>
            <person name="Yin W.B."/>
            <person name="Stadler M."/>
            <person name="Zhang X."/>
            <person name="Liu X."/>
        </authorList>
    </citation>
    <scope>NUCLEOTIDE SEQUENCE [LARGE SCALE GENOMIC DNA]</scope>
    <source>
        <strain evidence="10">W106-1 / CGMCC3.15140</strain>
    </source>
</reference>
<dbReference type="PROSITE" id="PS50048">
    <property type="entry name" value="ZN2_CY6_FUNGAL_2"/>
    <property type="match status" value="1"/>
</dbReference>
<feature type="compositionally biased region" description="Low complexity" evidence="7">
    <location>
        <begin position="677"/>
        <end position="686"/>
    </location>
</feature>
<dbReference type="InterPro" id="IPR050987">
    <property type="entry name" value="AtrR-like"/>
</dbReference>
<dbReference type="GO" id="GO:0003677">
    <property type="term" value="F:DNA binding"/>
    <property type="evidence" value="ECO:0007669"/>
    <property type="project" value="UniProtKB-KW"/>
</dbReference>
<dbReference type="eggNOG" id="ENOG502S3CQ">
    <property type="taxonomic scope" value="Eukaryota"/>
</dbReference>
<keyword evidence="2" id="KW-0479">Metal-binding</keyword>
<dbReference type="InterPro" id="IPR007219">
    <property type="entry name" value="XnlR_reg_dom"/>
</dbReference>
<feature type="region of interest" description="Disordered" evidence="7">
    <location>
        <begin position="670"/>
        <end position="691"/>
    </location>
</feature>
<sequence length="806" mass="89891">MAALPPSSPHREVEQQQQQPPPQADPDSDAPSVTRATGGRRKRARSNNEDKDTPACDQCRLRKIRCDRRQPECSNCRKSGVECSSSSTLKRINHTKLLRDDFSFVLQRLDQVDQTLATLTEFTRQLAARPCSHVANVAQPHDLVPLPSPEPINVDQPDTPVSVGPLASKEPAFETVELDDGGERVYGYPAPLVLIKSLLRQTGSPLVESDEHGENHGSGRESYIAYALQDPRVRATLQKKLDEFPFQSRRPESTVTSDLNPITTPPRLMVNLFVDGYLKHINSRTPIFDDSELHRAIEAHYGDEQPQEGSAMALIINNIVLLEFGMELQAARASHSNSRGMNDDILPSFLKNCDRAIANLDAFMEPSLVNVQALMTLTLAAREFYSLVIAQRVCHAACQAGRALGLYRSKARPRGEGYQESEDSDRIRRRLFQVLYTMDKQRVFVTGLPCDLHMFDSDHSPFDDPLGQLMTIWEEIYMNLYTSRASKASVETRARQMRQLHGSLNRFSQKHTRLLFSPPNTTSDVDLAKIELVYAFQVSQILVLRCERGDENSQEKLRDLSRASLKLILEVSKSPLDPSRLALLSNLIGSYPMIAFFELVSFRLAELFKKGEHDAAAKADVLLLRATCDHLDMPEHNKKFSHIFYHRMRLGLGWALDVLQVLGEALTSLPASRDSRNSTSSSACNSKNPPSPVVPELLNGCPLRLPKVYQGQSGLSPSHSNETSFPTAGLAELAGFGFFTPPDTDPMDLSSRPLTAACEFPPPVSSSSMIPDQSELTSDFLTGNTEWNNFNMDFFQGVFGPGTRWE</sequence>
<dbReference type="GO" id="GO:0006351">
    <property type="term" value="P:DNA-templated transcription"/>
    <property type="evidence" value="ECO:0007669"/>
    <property type="project" value="InterPro"/>
</dbReference>
<feature type="region of interest" description="Disordered" evidence="7">
    <location>
        <begin position="1"/>
        <end position="54"/>
    </location>
</feature>
<dbReference type="HOGENOM" id="CLU_366887_0_0_1"/>
<feature type="domain" description="Zn(2)-C6 fungal-type" evidence="8">
    <location>
        <begin position="55"/>
        <end position="85"/>
    </location>
</feature>
<evidence type="ECO:0000313" key="9">
    <source>
        <dbReference type="EMBL" id="ETS77645.1"/>
    </source>
</evidence>
<dbReference type="KEGG" id="pfy:PFICI_09707"/>
<dbReference type="CDD" id="cd00067">
    <property type="entry name" value="GAL4"/>
    <property type="match status" value="1"/>
</dbReference>
<keyword evidence="4" id="KW-0238">DNA-binding</keyword>
<dbReference type="SUPFAM" id="SSF57701">
    <property type="entry name" value="Zn2/Cys6 DNA-binding domain"/>
    <property type="match status" value="1"/>
</dbReference>
<keyword evidence="10" id="KW-1185">Reference proteome</keyword>
<dbReference type="GO" id="GO:0008270">
    <property type="term" value="F:zinc ion binding"/>
    <property type="evidence" value="ECO:0007669"/>
    <property type="project" value="InterPro"/>
</dbReference>
<organism evidence="9 10">
    <name type="scientific">Pestalotiopsis fici (strain W106-1 / CGMCC3.15140)</name>
    <dbReference type="NCBI Taxonomy" id="1229662"/>
    <lineage>
        <taxon>Eukaryota</taxon>
        <taxon>Fungi</taxon>
        <taxon>Dikarya</taxon>
        <taxon>Ascomycota</taxon>
        <taxon>Pezizomycotina</taxon>
        <taxon>Sordariomycetes</taxon>
        <taxon>Xylariomycetidae</taxon>
        <taxon>Amphisphaeriales</taxon>
        <taxon>Sporocadaceae</taxon>
        <taxon>Pestalotiopsis</taxon>
    </lineage>
</organism>
<dbReference type="AlphaFoldDB" id="W3WUY4"/>
<dbReference type="STRING" id="1229662.W3WUY4"/>
<dbReference type="Proteomes" id="UP000030651">
    <property type="component" value="Unassembled WGS sequence"/>
</dbReference>
<evidence type="ECO:0000259" key="8">
    <source>
        <dbReference type="PROSITE" id="PS50048"/>
    </source>
</evidence>
<dbReference type="Pfam" id="PF04082">
    <property type="entry name" value="Fungal_trans"/>
    <property type="match status" value="1"/>
</dbReference>
<dbReference type="PROSITE" id="PS00463">
    <property type="entry name" value="ZN2_CY6_FUNGAL_1"/>
    <property type="match status" value="1"/>
</dbReference>